<dbReference type="Proteomes" id="UP000775547">
    <property type="component" value="Unassembled WGS sequence"/>
</dbReference>
<feature type="coiled-coil region" evidence="1">
    <location>
        <begin position="1"/>
        <end position="49"/>
    </location>
</feature>
<evidence type="ECO:0000256" key="1">
    <source>
        <dbReference type="SAM" id="Coils"/>
    </source>
</evidence>
<gene>
    <name evidence="2" type="ORF">DXG03_005778</name>
</gene>
<dbReference type="EMBL" id="JABCKV010000365">
    <property type="protein sequence ID" value="KAG5641196.1"/>
    <property type="molecule type" value="Genomic_DNA"/>
</dbReference>
<keyword evidence="1" id="KW-0175">Coiled coil</keyword>
<proteinExistence type="predicted"/>
<reference evidence="2" key="1">
    <citation type="submission" date="2020-07" db="EMBL/GenBank/DDBJ databases">
        <authorList>
            <person name="Nieuwenhuis M."/>
            <person name="Van De Peppel L.J.J."/>
        </authorList>
    </citation>
    <scope>NUCLEOTIDE SEQUENCE</scope>
    <source>
        <strain evidence="2">AP01</strain>
        <tissue evidence="2">Mycelium</tissue>
    </source>
</reference>
<evidence type="ECO:0000313" key="2">
    <source>
        <dbReference type="EMBL" id="KAG5641196.1"/>
    </source>
</evidence>
<evidence type="ECO:0000313" key="3">
    <source>
        <dbReference type="Proteomes" id="UP000775547"/>
    </source>
</evidence>
<organism evidence="2 3">
    <name type="scientific">Asterophora parasitica</name>
    <dbReference type="NCBI Taxonomy" id="117018"/>
    <lineage>
        <taxon>Eukaryota</taxon>
        <taxon>Fungi</taxon>
        <taxon>Dikarya</taxon>
        <taxon>Basidiomycota</taxon>
        <taxon>Agaricomycotina</taxon>
        <taxon>Agaricomycetes</taxon>
        <taxon>Agaricomycetidae</taxon>
        <taxon>Agaricales</taxon>
        <taxon>Tricholomatineae</taxon>
        <taxon>Lyophyllaceae</taxon>
        <taxon>Asterophora</taxon>
    </lineage>
</organism>
<comment type="caution">
    <text evidence="2">The sequence shown here is derived from an EMBL/GenBank/DDBJ whole genome shotgun (WGS) entry which is preliminary data.</text>
</comment>
<name>A0A9P7G1E1_9AGAR</name>
<reference evidence="2" key="2">
    <citation type="submission" date="2021-10" db="EMBL/GenBank/DDBJ databases">
        <title>Phylogenomics reveals ancestral predisposition of the termite-cultivated fungus Termitomyces towards a domesticated lifestyle.</title>
        <authorList>
            <person name="Auxier B."/>
            <person name="Grum-Grzhimaylo A."/>
            <person name="Cardenas M.E."/>
            <person name="Lodge J.D."/>
            <person name="Laessoe T."/>
            <person name="Pedersen O."/>
            <person name="Smith M.E."/>
            <person name="Kuyper T.W."/>
            <person name="Franco-Molano E.A."/>
            <person name="Baroni T.J."/>
            <person name="Aanen D.K."/>
        </authorList>
    </citation>
    <scope>NUCLEOTIDE SEQUENCE</scope>
    <source>
        <strain evidence="2">AP01</strain>
        <tissue evidence="2">Mycelium</tissue>
    </source>
</reference>
<keyword evidence="3" id="KW-1185">Reference proteome</keyword>
<dbReference type="AlphaFoldDB" id="A0A9P7G1E1"/>
<accession>A0A9P7G1E1</accession>
<sequence length="102" mass="11581">MKVLQHTLSETRELHDELKLEGILPSSVAQRFQADLKGLEEQVVELRNHTYKCTSAAKEIVAIFEGLWTAISRSTGQVLQLRENLVVRGSNQRLIPTYPPVR</sequence>
<protein>
    <submittedName>
        <fullName evidence="2">Uncharacterized protein</fullName>
    </submittedName>
</protein>